<keyword evidence="5 12" id="KW-0285">Flavoprotein</keyword>
<feature type="region of interest" description="Disordered" evidence="13">
    <location>
        <begin position="939"/>
        <end position="1026"/>
    </location>
</feature>
<proteinExistence type="inferred from homology"/>
<dbReference type="EMBL" id="JAHWGI010001033">
    <property type="protein sequence ID" value="KAK3921111.1"/>
    <property type="molecule type" value="Genomic_DNA"/>
</dbReference>
<keyword evidence="12" id="KW-1133">Transmembrane helix</keyword>
<dbReference type="Gene3D" id="1.20.120.1960">
    <property type="entry name" value="QSOX sulfhydryl oxidase domain"/>
    <property type="match status" value="1"/>
</dbReference>
<dbReference type="PROSITE" id="PS00205">
    <property type="entry name" value="TRANSFERRIN_LIKE_1"/>
    <property type="match status" value="1"/>
</dbReference>
<comment type="similarity">
    <text evidence="3">Belongs to the quiescin-sulfhydryl oxidase (QSOX) family.</text>
</comment>
<dbReference type="SMART" id="SM00094">
    <property type="entry name" value="TR_FER"/>
    <property type="match status" value="2"/>
</dbReference>
<comment type="catalytic activity">
    <reaction evidence="11 12">
        <text>2 R'C(R)SH + O2 = R'C(R)S-S(R)CR' + H2O2</text>
        <dbReference type="Rhea" id="RHEA:17357"/>
        <dbReference type="ChEBI" id="CHEBI:15379"/>
        <dbReference type="ChEBI" id="CHEBI:16240"/>
        <dbReference type="ChEBI" id="CHEBI:16520"/>
        <dbReference type="ChEBI" id="CHEBI:17412"/>
        <dbReference type="EC" id="1.8.3.2"/>
    </reaction>
</comment>
<dbReference type="Pfam" id="PF00405">
    <property type="entry name" value="Transferrin"/>
    <property type="match status" value="2"/>
</dbReference>
<dbReference type="GO" id="GO:0006826">
    <property type="term" value="P:iron ion transport"/>
    <property type="evidence" value="ECO:0007669"/>
    <property type="project" value="TreeGrafter"/>
</dbReference>
<dbReference type="CDD" id="cd02992">
    <property type="entry name" value="PDI_a_QSOX"/>
    <property type="match status" value="1"/>
</dbReference>
<dbReference type="Gene3D" id="3.40.190.10">
    <property type="entry name" value="Periplasmic binding protein-like II"/>
    <property type="match status" value="4"/>
</dbReference>
<dbReference type="Gene3D" id="1.20.120.310">
    <property type="entry name" value="ERV/ALR sulfhydryl oxidase domain"/>
    <property type="match status" value="1"/>
</dbReference>
<reference evidence="18" key="2">
    <citation type="journal article" date="2023" name="BMC Genomics">
        <title>Pest status, molecular evolution, and epigenetic factors derived from the genome assembly of Frankliniella fusca, a thysanopteran phytovirus vector.</title>
        <authorList>
            <person name="Catto M.A."/>
            <person name="Labadie P.E."/>
            <person name="Jacobson A.L."/>
            <person name="Kennedy G.G."/>
            <person name="Srinivasan R."/>
            <person name="Hunt B.G."/>
        </authorList>
    </citation>
    <scope>NUCLEOTIDE SEQUENCE</scope>
    <source>
        <strain evidence="18">PL_HMW_Pooled</strain>
    </source>
</reference>
<dbReference type="FunFam" id="3.40.190.10:FF:000095">
    <property type="entry name" value="Lactotransferrin"/>
    <property type="match status" value="1"/>
</dbReference>
<evidence type="ECO:0000259" key="15">
    <source>
        <dbReference type="PROSITE" id="PS51324"/>
    </source>
</evidence>
<comment type="cofactor">
    <cofactor evidence="1 12">
        <name>FAD</name>
        <dbReference type="ChEBI" id="CHEBI:57692"/>
    </cofactor>
</comment>
<keyword evidence="10" id="KW-0325">Glycoprotein</keyword>
<dbReference type="InterPro" id="IPR036774">
    <property type="entry name" value="ERV/ALR_sulphydryl_oxid_sf"/>
</dbReference>
<dbReference type="GO" id="GO:0005769">
    <property type="term" value="C:early endosome"/>
    <property type="evidence" value="ECO:0007669"/>
    <property type="project" value="TreeGrafter"/>
</dbReference>
<keyword evidence="8 12" id="KW-0560">Oxidoreductase</keyword>
<dbReference type="FunFam" id="1.20.120.310:FF:000001">
    <property type="entry name" value="Sulfhydryl oxidase"/>
    <property type="match status" value="1"/>
</dbReference>
<gene>
    <name evidence="18" type="ORF">KUF71_010326</name>
</gene>
<reference evidence="18" key="1">
    <citation type="submission" date="2021-07" db="EMBL/GenBank/DDBJ databases">
        <authorList>
            <person name="Catto M.A."/>
            <person name="Jacobson A."/>
            <person name="Kennedy G."/>
            <person name="Labadie P."/>
            <person name="Hunt B.G."/>
            <person name="Srinivasan R."/>
        </authorList>
    </citation>
    <scope>NUCLEOTIDE SEQUENCE</scope>
    <source>
        <strain evidence="18">PL_HMW_Pooled</strain>
        <tissue evidence="18">Head</tissue>
    </source>
</reference>
<evidence type="ECO:0000256" key="5">
    <source>
        <dbReference type="ARBA" id="ARBA00022630"/>
    </source>
</evidence>
<dbReference type="PROSITE" id="PS51408">
    <property type="entry name" value="TRANSFERRIN_LIKE_4"/>
    <property type="match status" value="2"/>
</dbReference>
<feature type="chain" id="PRO_5042261699" description="Sulfhydryl oxidase" evidence="14">
    <location>
        <begin position="27"/>
        <end position="1479"/>
    </location>
</feature>
<keyword evidence="14" id="KW-0732">Signal</keyword>
<dbReference type="PROSITE" id="PS00194">
    <property type="entry name" value="THIOREDOXIN_1"/>
    <property type="match status" value="1"/>
</dbReference>
<dbReference type="PANTHER" id="PTHR11485:SF29">
    <property type="entry name" value="TRANSFERRIN 2"/>
    <property type="match status" value="1"/>
</dbReference>
<dbReference type="CDD" id="cd13529">
    <property type="entry name" value="PBP2_transferrin"/>
    <property type="match status" value="2"/>
</dbReference>
<dbReference type="SUPFAM" id="SSF52833">
    <property type="entry name" value="Thioredoxin-like"/>
    <property type="match status" value="1"/>
</dbReference>
<sequence>MRLPYCIPCCFALAFSCLLSSHVSSAANVDRAKSMSDVISSDGLYSRTDKVAILNVTTFDSTVLGSDVAWLVEFYNTWCGHCQRYAPIWKEFAAMVAGWKSAVRIGVVDCVVEANTPLCRDYEIMHYPFVRFFTAHHQKGDIGIQVEKGRDAPEMRHTLAGLLEKEQLEGRGGSWPNITPYRSSDLHNLWKDVPSSVKYSILVFKDKKNEVGADLVLDFSQIPNIQIRTVSAENEALSKLLQVSTQPSIVVIERGKETGEVLYTQDTSHNGLSIALQAFLKTKNIEMPEIEDTQEEIVKMPAISDDTELQKQVKQLMSQKGDIAFLADLEHALRFSLRHEVGSRKQMTGPVLNALRNYLKIIQRHFPLSPSGQSLLNTLYSKVENSESISGEEWKKFLAEEESKIVPPVWSDRKEFLGCHGSQPNLRGYPCSLWTTFHVLTVDALKSVNSGHPREVLEAILGYVTHFFGCSECSSHFQEMASQTMFSDVNSHQDSILWLWEAHNKVNARLAGDPTEDPAFPKIQFPSVDRCPGCRDNGVFLKNHVLKYLESIYGHSSLNVLGAAESNLTYRPNNQALSAGSEMSALDMSLYVLLCAASVAIIVLVCLKFLLPRSYHKKIYVHDMFDSNTIERENVLSWCTTSKEEQRKCQHLAMVVERDYRDFRDDFLQVQCKQAFNKDECMTMLDEEKASITLVDAGEVFVGGRYHSLVPIMQERLTGGQKFYYAVAVVKRGSLLDVSHLSHLRGKRACFGGVGTQAGWVLPVYTMMQFGGMQVIDCNNHVKSTINFFGPSCAVNSLIDKYNPIGDNPDRLCELCIGKVPGGKCTSHDPYAGFEGAFRCLVEKGDIAFLKHTTVAEMTSSNIEFPGVKKESFELLCVDGSRRPIDDFRQCNWGPVQSHAIVTTSAKSPDVRRLYQNFLQRVVQLYGRRINSTIPFNPLDPFSNPANRDPFNNDPFYGNRFNQSGSLPLPPPSGFAPDPYRPLNTNVPPPGSYDPRRPIKRDTDKQQMKRQVPAFPPRQTSYDPNDPFYNGPANEEYRPPARHEPFELFSSAPRYGIQHNLLLDDNVEDLLILDESHQNYEVYLGPALKQIFGVRQCPVNRMSLCVTSKPEMDKCIKMRTALKAQLLKPDMVCVKGHSHIHCMEQIRSGTADVTVLDASDVYTGGVRFDLIPFIGEVYNLGIPEYYVVAVAKEQDPTTELTFLKGKYTCHTGMSTAAGWVIPMAYLMSNSWIRSYGCDSVRTAAEYFGKSCIPGALSSEYNTGVPYDNMCDLCHGTSSSYCRRDASEDFYGFTGTYCALRCLVEGGGDVAFVKHTTVAEVSDGKRDEWWARNALSGDFELLCPDGRRMEPKDYKSCNLGKAKANAIVTRGGEGYNETEINAFINLFMYAQQFYGRRDTSEFSFSMFYSQPPYSDLIFQDATQQLLVLNYTQRNYASYLGKDFLRARRIVDCHAGANSITSKTISIILSMSLALIVSHSY</sequence>
<dbReference type="PROSITE" id="PS51352">
    <property type="entry name" value="THIOREDOXIN_2"/>
    <property type="match status" value="1"/>
</dbReference>
<dbReference type="InterPro" id="IPR040986">
    <property type="entry name" value="QSOX_FAD-bd_dom"/>
</dbReference>
<keyword evidence="19" id="KW-1185">Reference proteome</keyword>
<evidence type="ECO:0000256" key="12">
    <source>
        <dbReference type="RuleBase" id="RU371123"/>
    </source>
</evidence>
<evidence type="ECO:0000256" key="11">
    <source>
        <dbReference type="ARBA" id="ARBA00048864"/>
    </source>
</evidence>
<evidence type="ECO:0000256" key="8">
    <source>
        <dbReference type="ARBA" id="ARBA00023002"/>
    </source>
</evidence>
<dbReference type="FunFam" id="3.40.30.10:FF:000073">
    <property type="entry name" value="Sulfhydryl oxidase"/>
    <property type="match status" value="1"/>
</dbReference>
<dbReference type="InterPro" id="IPR013766">
    <property type="entry name" value="Thioredoxin_domain"/>
</dbReference>
<dbReference type="PROSITE" id="PS51324">
    <property type="entry name" value="ERV_ALR"/>
    <property type="match status" value="1"/>
</dbReference>
<dbReference type="Pfam" id="PF00085">
    <property type="entry name" value="Thioredoxin"/>
    <property type="match status" value="1"/>
</dbReference>
<dbReference type="Pfam" id="PF18371">
    <property type="entry name" value="FAD_SOX"/>
    <property type="match status" value="1"/>
</dbReference>
<evidence type="ECO:0000256" key="4">
    <source>
        <dbReference type="ARBA" id="ARBA00022525"/>
    </source>
</evidence>
<name>A0AAE1LI64_9NEOP</name>
<organism evidence="18 19">
    <name type="scientific">Frankliniella fusca</name>
    <dbReference type="NCBI Taxonomy" id="407009"/>
    <lineage>
        <taxon>Eukaryota</taxon>
        <taxon>Metazoa</taxon>
        <taxon>Ecdysozoa</taxon>
        <taxon>Arthropoda</taxon>
        <taxon>Hexapoda</taxon>
        <taxon>Insecta</taxon>
        <taxon>Pterygota</taxon>
        <taxon>Neoptera</taxon>
        <taxon>Paraneoptera</taxon>
        <taxon>Thysanoptera</taxon>
        <taxon>Terebrantia</taxon>
        <taxon>Thripoidea</taxon>
        <taxon>Thripidae</taxon>
        <taxon>Frankliniella</taxon>
    </lineage>
</organism>
<dbReference type="InterPro" id="IPR017937">
    <property type="entry name" value="Thioredoxin_CS"/>
</dbReference>
<evidence type="ECO:0000256" key="10">
    <source>
        <dbReference type="ARBA" id="ARBA00023180"/>
    </source>
</evidence>
<keyword evidence="7 12" id="KW-0274">FAD</keyword>
<dbReference type="SUPFAM" id="SSF69000">
    <property type="entry name" value="FAD-dependent thiol oxidase"/>
    <property type="match status" value="1"/>
</dbReference>
<evidence type="ECO:0000256" key="3">
    <source>
        <dbReference type="ARBA" id="ARBA00006041"/>
    </source>
</evidence>
<dbReference type="GO" id="GO:0055037">
    <property type="term" value="C:recycling endosome"/>
    <property type="evidence" value="ECO:0007669"/>
    <property type="project" value="TreeGrafter"/>
</dbReference>
<evidence type="ECO:0000259" key="16">
    <source>
        <dbReference type="PROSITE" id="PS51352"/>
    </source>
</evidence>
<feature type="domain" description="Transferrin-like" evidence="17">
    <location>
        <begin position="1102"/>
        <end position="1451"/>
    </location>
</feature>
<dbReference type="PANTHER" id="PTHR11485">
    <property type="entry name" value="TRANSFERRIN"/>
    <property type="match status" value="1"/>
</dbReference>
<evidence type="ECO:0000256" key="9">
    <source>
        <dbReference type="ARBA" id="ARBA00023157"/>
    </source>
</evidence>
<evidence type="ECO:0000256" key="1">
    <source>
        <dbReference type="ARBA" id="ARBA00001974"/>
    </source>
</evidence>
<feature type="domain" description="Transferrin-like" evidence="17">
    <location>
        <begin position="636"/>
        <end position="980"/>
    </location>
</feature>
<comment type="subcellular location">
    <subcellularLocation>
        <location evidence="2">Secreted</location>
    </subcellularLocation>
</comment>
<evidence type="ECO:0000256" key="13">
    <source>
        <dbReference type="SAM" id="MobiDB-lite"/>
    </source>
</evidence>
<dbReference type="InterPro" id="IPR001156">
    <property type="entry name" value="Transferrin-like_dom"/>
</dbReference>
<keyword evidence="12" id="KW-0472">Membrane</keyword>
<feature type="compositionally biased region" description="Basic and acidic residues" evidence="13">
    <location>
        <begin position="994"/>
        <end position="1007"/>
    </location>
</feature>
<dbReference type="InterPro" id="IPR018195">
    <property type="entry name" value="Transferrin_Fe_BS"/>
</dbReference>
<evidence type="ECO:0000256" key="6">
    <source>
        <dbReference type="ARBA" id="ARBA00022737"/>
    </source>
</evidence>
<feature type="signal peptide" evidence="14">
    <location>
        <begin position="1"/>
        <end position="26"/>
    </location>
</feature>
<dbReference type="GO" id="GO:0005615">
    <property type="term" value="C:extracellular space"/>
    <property type="evidence" value="ECO:0007669"/>
    <property type="project" value="TreeGrafter"/>
</dbReference>
<feature type="transmembrane region" description="Helical" evidence="12">
    <location>
        <begin position="588"/>
        <end position="611"/>
    </location>
</feature>
<keyword evidence="9" id="KW-1015">Disulfide bond</keyword>
<protein>
    <recommendedName>
        <fullName evidence="12">Sulfhydryl oxidase</fullName>
        <ecNumber evidence="12">1.8.3.2</ecNumber>
    </recommendedName>
</protein>
<comment type="caution">
    <text evidence="18">The sequence shown here is derived from an EMBL/GenBank/DDBJ whole genome shotgun (WGS) entry which is preliminary data.</text>
</comment>
<evidence type="ECO:0000259" key="17">
    <source>
        <dbReference type="PROSITE" id="PS51408"/>
    </source>
</evidence>
<dbReference type="Gene3D" id="3.40.30.10">
    <property type="entry name" value="Glutaredoxin"/>
    <property type="match status" value="2"/>
</dbReference>
<feature type="domain" description="Thioredoxin" evidence="16">
    <location>
        <begin position="45"/>
        <end position="164"/>
    </location>
</feature>
<dbReference type="PROSITE" id="PS51257">
    <property type="entry name" value="PROKAR_LIPOPROTEIN"/>
    <property type="match status" value="1"/>
</dbReference>
<keyword evidence="12" id="KW-0812">Transmembrane</keyword>
<evidence type="ECO:0000313" key="19">
    <source>
        <dbReference type="Proteomes" id="UP001219518"/>
    </source>
</evidence>
<evidence type="ECO:0000256" key="2">
    <source>
        <dbReference type="ARBA" id="ARBA00004613"/>
    </source>
</evidence>
<dbReference type="Proteomes" id="UP001219518">
    <property type="component" value="Unassembled WGS sequence"/>
</dbReference>
<dbReference type="InterPro" id="IPR036249">
    <property type="entry name" value="Thioredoxin-like_sf"/>
</dbReference>
<keyword evidence="6" id="KW-0677">Repeat</keyword>
<accession>A0AAE1LI64</accession>
<feature type="domain" description="ERV/ALR sulfhydryl oxidase" evidence="15">
    <location>
        <begin position="422"/>
        <end position="524"/>
    </location>
</feature>
<keyword evidence="4" id="KW-0964">Secreted</keyword>
<evidence type="ECO:0000256" key="14">
    <source>
        <dbReference type="SAM" id="SignalP"/>
    </source>
</evidence>
<dbReference type="SUPFAM" id="SSF53850">
    <property type="entry name" value="Periplasmic binding protein-like II"/>
    <property type="match status" value="2"/>
</dbReference>
<dbReference type="GO" id="GO:0016972">
    <property type="term" value="F:thiol oxidase activity"/>
    <property type="evidence" value="ECO:0007669"/>
    <property type="project" value="UniProtKB-EC"/>
</dbReference>
<evidence type="ECO:0000256" key="7">
    <source>
        <dbReference type="ARBA" id="ARBA00022827"/>
    </source>
</evidence>
<dbReference type="GO" id="GO:0005886">
    <property type="term" value="C:plasma membrane"/>
    <property type="evidence" value="ECO:0007669"/>
    <property type="project" value="TreeGrafter"/>
</dbReference>
<dbReference type="EC" id="1.8.3.2" evidence="12"/>
<dbReference type="Pfam" id="PF04777">
    <property type="entry name" value="Evr1_Alr"/>
    <property type="match status" value="1"/>
</dbReference>
<dbReference type="InterPro" id="IPR017905">
    <property type="entry name" value="ERV/ALR_sulphydryl_oxidase"/>
</dbReference>
<dbReference type="PRINTS" id="PR00422">
    <property type="entry name" value="TRANSFERRIN"/>
</dbReference>
<evidence type="ECO:0000313" key="18">
    <source>
        <dbReference type="EMBL" id="KAK3921111.1"/>
    </source>
</evidence>
<dbReference type="InterPro" id="IPR042568">
    <property type="entry name" value="QSOX_FAD-bd_sf"/>
</dbReference>